<reference evidence="1" key="5">
    <citation type="journal article" date="2021" name="G3 (Bethesda)">
        <title>Aegilops tauschii genome assembly Aet v5.0 features greater sequence contiguity and improved annotation.</title>
        <authorList>
            <person name="Wang L."/>
            <person name="Zhu T."/>
            <person name="Rodriguez J.C."/>
            <person name="Deal K.R."/>
            <person name="Dubcovsky J."/>
            <person name="McGuire P.E."/>
            <person name="Lux T."/>
            <person name="Spannagl M."/>
            <person name="Mayer K.F.X."/>
            <person name="Baldrich P."/>
            <person name="Meyers B.C."/>
            <person name="Huo N."/>
            <person name="Gu Y.Q."/>
            <person name="Zhou H."/>
            <person name="Devos K.M."/>
            <person name="Bennetzen J.L."/>
            <person name="Unver T."/>
            <person name="Budak H."/>
            <person name="Gulick P.J."/>
            <person name="Galiba G."/>
            <person name="Kalapos B."/>
            <person name="Nelson D.R."/>
            <person name="Li P."/>
            <person name="You F.M."/>
            <person name="Luo M.C."/>
            <person name="Dvorak J."/>
        </authorList>
    </citation>
    <scope>NUCLEOTIDE SEQUENCE [LARGE SCALE GENOMIC DNA]</scope>
    <source>
        <strain evidence="1">cv. AL8/78</strain>
    </source>
</reference>
<keyword evidence="2" id="KW-1185">Reference proteome</keyword>
<evidence type="ECO:0000313" key="2">
    <source>
        <dbReference type="Proteomes" id="UP000015105"/>
    </source>
</evidence>
<dbReference type="EnsemblPlants" id="AET7Gv20722100.1">
    <property type="protein sequence ID" value="AET7Gv20722100.1"/>
    <property type="gene ID" value="AET7Gv20722100"/>
</dbReference>
<reference evidence="2" key="1">
    <citation type="journal article" date="2014" name="Science">
        <title>Ancient hybridizations among the ancestral genomes of bread wheat.</title>
        <authorList>
            <consortium name="International Wheat Genome Sequencing Consortium,"/>
            <person name="Marcussen T."/>
            <person name="Sandve S.R."/>
            <person name="Heier L."/>
            <person name="Spannagl M."/>
            <person name="Pfeifer M."/>
            <person name="Jakobsen K.S."/>
            <person name="Wulff B.B."/>
            <person name="Steuernagel B."/>
            <person name="Mayer K.F."/>
            <person name="Olsen O.A."/>
        </authorList>
    </citation>
    <scope>NUCLEOTIDE SEQUENCE [LARGE SCALE GENOMIC DNA]</scope>
    <source>
        <strain evidence="2">cv. AL8/78</strain>
    </source>
</reference>
<organism evidence="1 2">
    <name type="scientific">Aegilops tauschii subsp. strangulata</name>
    <name type="common">Goatgrass</name>
    <dbReference type="NCBI Taxonomy" id="200361"/>
    <lineage>
        <taxon>Eukaryota</taxon>
        <taxon>Viridiplantae</taxon>
        <taxon>Streptophyta</taxon>
        <taxon>Embryophyta</taxon>
        <taxon>Tracheophyta</taxon>
        <taxon>Spermatophyta</taxon>
        <taxon>Magnoliopsida</taxon>
        <taxon>Liliopsida</taxon>
        <taxon>Poales</taxon>
        <taxon>Poaceae</taxon>
        <taxon>BOP clade</taxon>
        <taxon>Pooideae</taxon>
        <taxon>Triticodae</taxon>
        <taxon>Triticeae</taxon>
        <taxon>Triticinae</taxon>
        <taxon>Aegilops</taxon>
    </lineage>
</organism>
<reference evidence="1" key="3">
    <citation type="journal article" date="2017" name="Nature">
        <title>Genome sequence of the progenitor of the wheat D genome Aegilops tauschii.</title>
        <authorList>
            <person name="Luo M.C."/>
            <person name="Gu Y.Q."/>
            <person name="Puiu D."/>
            <person name="Wang H."/>
            <person name="Twardziok S.O."/>
            <person name="Deal K.R."/>
            <person name="Huo N."/>
            <person name="Zhu T."/>
            <person name="Wang L."/>
            <person name="Wang Y."/>
            <person name="McGuire P.E."/>
            <person name="Liu S."/>
            <person name="Long H."/>
            <person name="Ramasamy R.K."/>
            <person name="Rodriguez J.C."/>
            <person name="Van S.L."/>
            <person name="Yuan L."/>
            <person name="Wang Z."/>
            <person name="Xia Z."/>
            <person name="Xiao L."/>
            <person name="Anderson O.D."/>
            <person name="Ouyang S."/>
            <person name="Liang Y."/>
            <person name="Zimin A.V."/>
            <person name="Pertea G."/>
            <person name="Qi P."/>
            <person name="Bennetzen J.L."/>
            <person name="Dai X."/>
            <person name="Dawson M.W."/>
            <person name="Muller H.G."/>
            <person name="Kugler K."/>
            <person name="Rivarola-Duarte L."/>
            <person name="Spannagl M."/>
            <person name="Mayer K.F.X."/>
            <person name="Lu F.H."/>
            <person name="Bevan M.W."/>
            <person name="Leroy P."/>
            <person name="Li P."/>
            <person name="You F.M."/>
            <person name="Sun Q."/>
            <person name="Liu Z."/>
            <person name="Lyons E."/>
            <person name="Wicker T."/>
            <person name="Salzberg S.L."/>
            <person name="Devos K.M."/>
            <person name="Dvorak J."/>
        </authorList>
    </citation>
    <scope>NUCLEOTIDE SEQUENCE [LARGE SCALE GENOMIC DNA]</scope>
    <source>
        <strain evidence="1">cv. AL8/78</strain>
    </source>
</reference>
<proteinExistence type="predicted"/>
<dbReference type="AlphaFoldDB" id="A0A453RVI9"/>
<protein>
    <submittedName>
        <fullName evidence="1">Uncharacterized protein</fullName>
    </submittedName>
</protein>
<dbReference type="Gramene" id="AET7Gv20722100.1">
    <property type="protein sequence ID" value="AET7Gv20722100.1"/>
    <property type="gene ID" value="AET7Gv20722100"/>
</dbReference>
<sequence length="38" mass="4021">ALACHAPGISACQRAELFVSGLPDHICVDVEMRGPQDL</sequence>
<reference evidence="1" key="4">
    <citation type="submission" date="2019-03" db="UniProtKB">
        <authorList>
            <consortium name="EnsemblPlants"/>
        </authorList>
    </citation>
    <scope>IDENTIFICATION</scope>
</reference>
<accession>A0A453RVI9</accession>
<reference evidence="2" key="2">
    <citation type="journal article" date="2017" name="Nat. Plants">
        <title>The Aegilops tauschii genome reveals multiple impacts of transposons.</title>
        <authorList>
            <person name="Zhao G."/>
            <person name="Zou C."/>
            <person name="Li K."/>
            <person name="Wang K."/>
            <person name="Li T."/>
            <person name="Gao L."/>
            <person name="Zhang X."/>
            <person name="Wang H."/>
            <person name="Yang Z."/>
            <person name="Liu X."/>
            <person name="Jiang W."/>
            <person name="Mao L."/>
            <person name="Kong X."/>
            <person name="Jiao Y."/>
            <person name="Jia J."/>
        </authorList>
    </citation>
    <scope>NUCLEOTIDE SEQUENCE [LARGE SCALE GENOMIC DNA]</scope>
    <source>
        <strain evidence="2">cv. AL8/78</strain>
    </source>
</reference>
<dbReference type="Proteomes" id="UP000015105">
    <property type="component" value="Chromosome 7D"/>
</dbReference>
<evidence type="ECO:0000313" key="1">
    <source>
        <dbReference type="EnsemblPlants" id="AET7Gv20722100.1"/>
    </source>
</evidence>
<name>A0A453RVI9_AEGTS</name>